<protein>
    <submittedName>
        <fullName evidence="3">Glycoside hydrolase family 13 protein</fullName>
    </submittedName>
</protein>
<dbReference type="CDD" id="cd11332">
    <property type="entry name" value="AmyAc_OligoGlu_TS"/>
    <property type="match status" value="1"/>
</dbReference>
<comment type="caution">
    <text evidence="3">The sequence shown here is derived from an EMBL/GenBank/DDBJ whole genome shotgun (WGS) entry which is preliminary data.</text>
</comment>
<comment type="similarity">
    <text evidence="1">Belongs to the glycosyl hydrolase 13 family.</text>
</comment>
<dbReference type="Gene3D" id="3.20.20.80">
    <property type="entry name" value="Glycosidases"/>
    <property type="match status" value="1"/>
</dbReference>
<dbReference type="Pfam" id="PF00128">
    <property type="entry name" value="Alpha-amylase"/>
    <property type="match status" value="1"/>
</dbReference>
<dbReference type="Gene3D" id="3.90.400.10">
    <property type="entry name" value="Oligo-1,6-glucosidase, Domain 2"/>
    <property type="match status" value="1"/>
</dbReference>
<dbReference type="RefSeq" id="WP_193121165.1">
    <property type="nucleotide sequence ID" value="NZ_JADBGI010000005.1"/>
</dbReference>
<name>A0ABR9P3V9_9ACTN</name>
<dbReference type="PANTHER" id="PTHR10357:SF179">
    <property type="entry name" value="NEUTRAL AND BASIC AMINO ACID TRANSPORT PROTEIN RBAT"/>
    <property type="match status" value="1"/>
</dbReference>
<dbReference type="Proteomes" id="UP000806528">
    <property type="component" value="Unassembled WGS sequence"/>
</dbReference>
<dbReference type="InterPro" id="IPR006047">
    <property type="entry name" value="GH13_cat_dom"/>
</dbReference>
<dbReference type="PANTHER" id="PTHR10357">
    <property type="entry name" value="ALPHA-AMYLASE FAMILY MEMBER"/>
    <property type="match status" value="1"/>
</dbReference>
<sequence>MHQWWRDAVLYQVYPRSFTDSDGDGVGDLPGLTARLDHVAALGVDGIWLSPFYPSPWTDGGYDVSDFRDVDPSLGTLADFEAMVRAAHKRRLKVMIDIVPNHTSLEHPWFRAALEAAPGSPERDLYVFRDGKGPGGELPPTDWRSTFGGSAWTRVPDGQWYLHMFAPEQPDLNWDHPRVREEFRGILRFWADRGVDGFRIDVAYAMTKDLAEPLRELTPVEGGRFEDIEANPDHPLLDRPEVHEVHRDWRRVADSYDPPRAMVGEVWLPSERRVLYTRPDELHQAFNFDFLKAPWDADAYRTVIDSSLADAHRVGTVPTWVIGNHDVVRPVSVLGLPAGTDLRAWLLSDGHDPEPDPEQGQRRARALALLELALPGSAYIYQGEELGLPEVADLPAAALEDPRWDNSDHTDKGRDGCRVPLPWNPDGPSFGFGLAGSWLPQPAWWGRYSVSTQAQERGSMLRLYQAALSLRPDCRADEEVHWDPDLNRGPVLAFWRGGYVLVLVNTGTEPVPLPEGEVMVASAPLPGAELPGEAAVWLHREP</sequence>
<dbReference type="InterPro" id="IPR017853">
    <property type="entry name" value="GH"/>
</dbReference>
<evidence type="ECO:0000256" key="1">
    <source>
        <dbReference type="ARBA" id="ARBA00008061"/>
    </source>
</evidence>
<dbReference type="InterPro" id="IPR045857">
    <property type="entry name" value="O16G_dom_2"/>
</dbReference>
<dbReference type="SUPFAM" id="SSF51445">
    <property type="entry name" value="(Trans)glycosidases"/>
    <property type="match status" value="1"/>
</dbReference>
<dbReference type="SMART" id="SM00642">
    <property type="entry name" value="Aamy"/>
    <property type="match status" value="1"/>
</dbReference>
<dbReference type="GO" id="GO:0016787">
    <property type="term" value="F:hydrolase activity"/>
    <property type="evidence" value="ECO:0007669"/>
    <property type="project" value="UniProtKB-KW"/>
</dbReference>
<proteinExistence type="inferred from homology"/>
<keyword evidence="3" id="KW-0378">Hydrolase</keyword>
<keyword evidence="4" id="KW-1185">Reference proteome</keyword>
<feature type="domain" description="Glycosyl hydrolase family 13 catalytic" evidence="2">
    <location>
        <begin position="12"/>
        <end position="418"/>
    </location>
</feature>
<gene>
    <name evidence="3" type="ORF">IDM40_07360</name>
</gene>
<evidence type="ECO:0000313" key="4">
    <source>
        <dbReference type="Proteomes" id="UP000806528"/>
    </source>
</evidence>
<accession>A0ABR9P3V9</accession>
<reference evidence="3 4" key="1">
    <citation type="submission" date="2020-09" db="EMBL/GenBank/DDBJ databases">
        <title>Diversity and distribution of actinomycetes associated with coral in the coast of Hainan.</title>
        <authorList>
            <person name="Li F."/>
        </authorList>
    </citation>
    <scope>NUCLEOTIDE SEQUENCE [LARGE SCALE GENOMIC DNA]</scope>
    <source>
        <strain evidence="3 4">HNM0947</strain>
    </source>
</reference>
<evidence type="ECO:0000313" key="3">
    <source>
        <dbReference type="EMBL" id="MBE2998521.1"/>
    </source>
</evidence>
<organism evidence="3 4">
    <name type="scientific">Nocardiopsis coralli</name>
    <dbReference type="NCBI Taxonomy" id="2772213"/>
    <lineage>
        <taxon>Bacteria</taxon>
        <taxon>Bacillati</taxon>
        <taxon>Actinomycetota</taxon>
        <taxon>Actinomycetes</taxon>
        <taxon>Streptosporangiales</taxon>
        <taxon>Nocardiopsidaceae</taxon>
        <taxon>Nocardiopsis</taxon>
    </lineage>
</organism>
<dbReference type="EMBL" id="JADBGI010000005">
    <property type="protein sequence ID" value="MBE2998521.1"/>
    <property type="molecule type" value="Genomic_DNA"/>
</dbReference>
<evidence type="ECO:0000259" key="2">
    <source>
        <dbReference type="SMART" id="SM00642"/>
    </source>
</evidence>